<feature type="compositionally biased region" description="Polar residues" evidence="1">
    <location>
        <begin position="268"/>
        <end position="277"/>
    </location>
</feature>
<proteinExistence type="predicted"/>
<dbReference type="AlphaFoldDB" id="A0ABD3RVA5"/>
<evidence type="ECO:0000313" key="3">
    <source>
        <dbReference type="Proteomes" id="UP001530377"/>
    </source>
</evidence>
<sequence>MIPSTIAAATRIVVERYDESLKQIAHLKRENHALREFIQVNEIKTLNMIEHYNAEIDAQTKFANDLKDELCARDQLEQLRRHRNFRDQSTGIEEGELQSKENELVAVIYALEDEIQRLKDDEKIRLQNYERMALENEANVKKSFLQDIEAFRCHLSSSVCNEVRGALADTAADNQRLAFQFGLLLQEMEKIQVSRDEKDKELSRLKLEHQLMRRHMYHVKDRRTPEHAYLDPMELESGKINNDSSGNEEKTPSDIGLENYFKKCLEVTQRSKSPTASNDDDVGANHSKTEH</sequence>
<gene>
    <name evidence="2" type="ORF">ACHAXA_001640</name>
</gene>
<feature type="region of interest" description="Disordered" evidence="1">
    <location>
        <begin position="222"/>
        <end position="255"/>
    </location>
</feature>
<evidence type="ECO:0000256" key="1">
    <source>
        <dbReference type="SAM" id="MobiDB-lite"/>
    </source>
</evidence>
<feature type="region of interest" description="Disordered" evidence="1">
    <location>
        <begin position="268"/>
        <end position="291"/>
    </location>
</feature>
<protein>
    <submittedName>
        <fullName evidence="2">Uncharacterized protein</fullName>
    </submittedName>
</protein>
<dbReference type="EMBL" id="JALLPB020000163">
    <property type="protein sequence ID" value="KAL3816153.1"/>
    <property type="molecule type" value="Genomic_DNA"/>
</dbReference>
<keyword evidence="3" id="KW-1185">Reference proteome</keyword>
<comment type="caution">
    <text evidence="2">The sequence shown here is derived from an EMBL/GenBank/DDBJ whole genome shotgun (WGS) entry which is preliminary data.</text>
</comment>
<organism evidence="2 3">
    <name type="scientific">Cyclostephanos tholiformis</name>
    <dbReference type="NCBI Taxonomy" id="382380"/>
    <lineage>
        <taxon>Eukaryota</taxon>
        <taxon>Sar</taxon>
        <taxon>Stramenopiles</taxon>
        <taxon>Ochrophyta</taxon>
        <taxon>Bacillariophyta</taxon>
        <taxon>Coscinodiscophyceae</taxon>
        <taxon>Thalassiosirophycidae</taxon>
        <taxon>Stephanodiscales</taxon>
        <taxon>Stephanodiscaceae</taxon>
        <taxon>Cyclostephanos</taxon>
    </lineage>
</organism>
<dbReference type="Proteomes" id="UP001530377">
    <property type="component" value="Unassembled WGS sequence"/>
</dbReference>
<accession>A0ABD3RVA5</accession>
<evidence type="ECO:0000313" key="2">
    <source>
        <dbReference type="EMBL" id="KAL3816153.1"/>
    </source>
</evidence>
<reference evidence="2 3" key="1">
    <citation type="submission" date="2024-10" db="EMBL/GenBank/DDBJ databases">
        <title>Updated reference genomes for cyclostephanoid diatoms.</title>
        <authorList>
            <person name="Roberts W.R."/>
            <person name="Alverson A.J."/>
        </authorList>
    </citation>
    <scope>NUCLEOTIDE SEQUENCE [LARGE SCALE GENOMIC DNA]</scope>
    <source>
        <strain evidence="2 3">AJA228-03</strain>
    </source>
</reference>
<name>A0ABD3RVA5_9STRA</name>